<gene>
    <name evidence="2" type="ORF">LWI28_014370</name>
</gene>
<evidence type="ECO:0000256" key="1">
    <source>
        <dbReference type="SAM" id="MobiDB-lite"/>
    </source>
</evidence>
<protein>
    <recommendedName>
        <fullName evidence="4">Pentatricopeptide repeat-containing protein</fullName>
    </recommendedName>
</protein>
<sequence>MIELAEGGEVPATHEVLGIREVQDEVITMATNASLSIMYPAIILPAAPLVSSSSSSVSPTANVGISLGFSRHIDTPHLTLAKSQTSLPTKLSTLPKASSPLSEMATRASRVRSISRQIQRQAPAISSRKPIDHSPVSPPPPPPSIVPYSSQLRVDRGKETISKHGDLGYALKAFDKIPHSYSFIHNAVMRGYLQGGQKVDLVAICREVRRREPTFLLVLTRHYQGCDQIH</sequence>
<evidence type="ECO:0000313" key="2">
    <source>
        <dbReference type="EMBL" id="KAI9161097.1"/>
    </source>
</evidence>
<reference evidence="2" key="2">
    <citation type="submission" date="2023-02" db="EMBL/GenBank/DDBJ databases">
        <authorList>
            <person name="Swenson N.G."/>
            <person name="Wegrzyn J.L."/>
            <person name="Mcevoy S.L."/>
        </authorList>
    </citation>
    <scope>NUCLEOTIDE SEQUENCE</scope>
    <source>
        <strain evidence="2">91603</strain>
        <tissue evidence="2">Leaf</tissue>
    </source>
</reference>
<name>A0AAD5NJP5_ACENE</name>
<comment type="caution">
    <text evidence="2">The sequence shown here is derived from an EMBL/GenBank/DDBJ whole genome shotgun (WGS) entry which is preliminary data.</text>
</comment>
<keyword evidence="3" id="KW-1185">Reference proteome</keyword>
<reference evidence="2" key="1">
    <citation type="journal article" date="2022" name="Plant J.">
        <title>Strategies of tolerance reflected in two North American maple genomes.</title>
        <authorList>
            <person name="McEvoy S.L."/>
            <person name="Sezen U.U."/>
            <person name="Trouern-Trend A."/>
            <person name="McMahon S.M."/>
            <person name="Schaberg P.G."/>
            <person name="Yang J."/>
            <person name="Wegrzyn J.L."/>
            <person name="Swenson N.G."/>
        </authorList>
    </citation>
    <scope>NUCLEOTIDE SEQUENCE</scope>
    <source>
        <strain evidence="2">91603</strain>
    </source>
</reference>
<feature type="compositionally biased region" description="Polar residues" evidence="1">
    <location>
        <begin position="84"/>
        <end position="101"/>
    </location>
</feature>
<accession>A0AAD5NJP5</accession>
<evidence type="ECO:0000313" key="3">
    <source>
        <dbReference type="Proteomes" id="UP001064489"/>
    </source>
</evidence>
<proteinExistence type="predicted"/>
<organism evidence="2 3">
    <name type="scientific">Acer negundo</name>
    <name type="common">Box elder</name>
    <dbReference type="NCBI Taxonomy" id="4023"/>
    <lineage>
        <taxon>Eukaryota</taxon>
        <taxon>Viridiplantae</taxon>
        <taxon>Streptophyta</taxon>
        <taxon>Embryophyta</taxon>
        <taxon>Tracheophyta</taxon>
        <taxon>Spermatophyta</taxon>
        <taxon>Magnoliopsida</taxon>
        <taxon>eudicotyledons</taxon>
        <taxon>Gunneridae</taxon>
        <taxon>Pentapetalae</taxon>
        <taxon>rosids</taxon>
        <taxon>malvids</taxon>
        <taxon>Sapindales</taxon>
        <taxon>Sapindaceae</taxon>
        <taxon>Hippocastanoideae</taxon>
        <taxon>Acereae</taxon>
        <taxon>Acer</taxon>
    </lineage>
</organism>
<dbReference type="EMBL" id="JAJSOW010000106">
    <property type="protein sequence ID" value="KAI9161097.1"/>
    <property type="molecule type" value="Genomic_DNA"/>
</dbReference>
<feature type="compositionally biased region" description="Low complexity" evidence="1">
    <location>
        <begin position="107"/>
        <end position="122"/>
    </location>
</feature>
<evidence type="ECO:0008006" key="4">
    <source>
        <dbReference type="Google" id="ProtNLM"/>
    </source>
</evidence>
<feature type="region of interest" description="Disordered" evidence="1">
    <location>
        <begin position="84"/>
        <end position="147"/>
    </location>
</feature>
<dbReference type="Proteomes" id="UP001064489">
    <property type="component" value="Chromosome 2"/>
</dbReference>
<feature type="compositionally biased region" description="Pro residues" evidence="1">
    <location>
        <begin position="136"/>
        <end position="145"/>
    </location>
</feature>
<dbReference type="AlphaFoldDB" id="A0AAD5NJP5"/>